<dbReference type="AlphaFoldDB" id="A0A8H4LHC1"/>
<dbReference type="InterPro" id="IPR029058">
    <property type="entry name" value="AB_hydrolase_fold"/>
</dbReference>
<dbReference type="GO" id="GO:0016787">
    <property type="term" value="F:hydrolase activity"/>
    <property type="evidence" value="ECO:0007669"/>
    <property type="project" value="UniProtKB-KW"/>
</dbReference>
<dbReference type="Pfam" id="PF07859">
    <property type="entry name" value="Abhydrolase_3"/>
    <property type="match status" value="1"/>
</dbReference>
<keyword evidence="4" id="KW-1185">Reference proteome</keyword>
<proteinExistence type="predicted"/>
<evidence type="ECO:0000313" key="3">
    <source>
        <dbReference type="EMBL" id="KAF4467989.1"/>
    </source>
</evidence>
<dbReference type="EMBL" id="JAADYS010000670">
    <property type="protein sequence ID" value="KAF4467989.1"/>
    <property type="molecule type" value="Genomic_DNA"/>
</dbReference>
<dbReference type="PANTHER" id="PTHR48081">
    <property type="entry name" value="AB HYDROLASE SUPERFAMILY PROTEIN C4A8.06C"/>
    <property type="match status" value="1"/>
</dbReference>
<comment type="caution">
    <text evidence="3">The sequence shown here is derived from an EMBL/GenBank/DDBJ whole genome shotgun (WGS) entry which is preliminary data.</text>
</comment>
<reference evidence="3 4" key="1">
    <citation type="submission" date="2020-01" db="EMBL/GenBank/DDBJ databases">
        <title>Identification and distribution of gene clusters putatively required for synthesis of sphingolipid metabolism inhibitors in phylogenetically diverse species of the filamentous fungus Fusarium.</title>
        <authorList>
            <person name="Kim H.-S."/>
            <person name="Busman M."/>
            <person name="Brown D.W."/>
            <person name="Divon H."/>
            <person name="Uhlig S."/>
            <person name="Proctor R.H."/>
        </authorList>
    </citation>
    <scope>NUCLEOTIDE SEQUENCE [LARGE SCALE GENOMIC DNA]</scope>
    <source>
        <strain evidence="3 4">NRRL 20459</strain>
    </source>
</reference>
<dbReference type="InterPro" id="IPR050300">
    <property type="entry name" value="GDXG_lipolytic_enzyme"/>
</dbReference>
<dbReference type="InterPro" id="IPR013094">
    <property type="entry name" value="AB_hydrolase_3"/>
</dbReference>
<keyword evidence="1" id="KW-0378">Hydrolase</keyword>
<evidence type="ECO:0000256" key="1">
    <source>
        <dbReference type="ARBA" id="ARBA00022801"/>
    </source>
</evidence>
<dbReference type="Proteomes" id="UP000554235">
    <property type="component" value="Unassembled WGS sequence"/>
</dbReference>
<dbReference type="Gene3D" id="3.40.50.1820">
    <property type="entry name" value="alpha/beta hydrolase"/>
    <property type="match status" value="1"/>
</dbReference>
<gene>
    <name evidence="3" type="ORF">FALBO_5130</name>
</gene>
<name>A0A8H4LHC1_9HYPO</name>
<sequence length="339" mass="37558">MGLSREERLQLAVMDAELAEFLKTANFPQMDTSDPAKVIASLRWYMKSLHQPPNPDSGVIERDIYYDARDGHQLRAHVYEPDVKPDSAPPLVVYIHGGGWTIGSPEDAQASCRNLVQKLGVVCLAPSYRQGPEDPFAASINDSWDGLQWIAANAEPELGVSLSKGFVLGGSSAGGNMTAVLSHLARDTKLSPALTGLFLLAPLILPTEAKDALPEKYKDMYLSRTQPECKNDPILTPGLEKIFHDSAKGDTGSPMFVPFIWPTGHKDLPRTYFQVCGMDILRDENLIYEQVLREDNGVETRVDIYPGMPHIFWGSFSHLSQGKKAVVDLENGIKWLLRR</sequence>
<organism evidence="3 4">
    <name type="scientific">Fusarium albosuccineum</name>
    <dbReference type="NCBI Taxonomy" id="1237068"/>
    <lineage>
        <taxon>Eukaryota</taxon>
        <taxon>Fungi</taxon>
        <taxon>Dikarya</taxon>
        <taxon>Ascomycota</taxon>
        <taxon>Pezizomycotina</taxon>
        <taxon>Sordariomycetes</taxon>
        <taxon>Hypocreomycetidae</taxon>
        <taxon>Hypocreales</taxon>
        <taxon>Nectriaceae</taxon>
        <taxon>Fusarium</taxon>
        <taxon>Fusarium decemcellulare species complex</taxon>
    </lineage>
</organism>
<feature type="domain" description="Alpha/beta hydrolase fold-3" evidence="2">
    <location>
        <begin position="92"/>
        <end position="313"/>
    </location>
</feature>
<evidence type="ECO:0000259" key="2">
    <source>
        <dbReference type="Pfam" id="PF07859"/>
    </source>
</evidence>
<evidence type="ECO:0000313" key="4">
    <source>
        <dbReference type="Proteomes" id="UP000554235"/>
    </source>
</evidence>
<accession>A0A8H4LHC1</accession>
<dbReference type="OrthoDB" id="408631at2759"/>
<dbReference type="PANTHER" id="PTHR48081:SF8">
    <property type="entry name" value="ALPHA_BETA HYDROLASE FOLD-3 DOMAIN-CONTAINING PROTEIN-RELATED"/>
    <property type="match status" value="1"/>
</dbReference>
<dbReference type="SUPFAM" id="SSF53474">
    <property type="entry name" value="alpha/beta-Hydrolases"/>
    <property type="match status" value="1"/>
</dbReference>
<protein>
    <submittedName>
        <fullName evidence="3">Sterigmatocystin biosynthesis lipase esterase STCI</fullName>
    </submittedName>
</protein>